<dbReference type="EMBL" id="HBFR01009244">
    <property type="protein sequence ID" value="CAD8879524.1"/>
    <property type="molecule type" value="Transcribed_RNA"/>
</dbReference>
<dbReference type="EMBL" id="HBFR01009241">
    <property type="protein sequence ID" value="CAD8879521.1"/>
    <property type="molecule type" value="Transcribed_RNA"/>
</dbReference>
<dbReference type="EMBL" id="HBFR01009242">
    <property type="protein sequence ID" value="CAD8879522.1"/>
    <property type="molecule type" value="Transcribed_RNA"/>
</dbReference>
<evidence type="ECO:0000313" key="4">
    <source>
        <dbReference type="EMBL" id="CAD8879524.1"/>
    </source>
</evidence>
<reference evidence="3" key="1">
    <citation type="submission" date="2021-01" db="EMBL/GenBank/DDBJ databases">
        <authorList>
            <person name="Corre E."/>
            <person name="Pelletier E."/>
            <person name="Niang G."/>
            <person name="Scheremetjew M."/>
            <person name="Finn R."/>
            <person name="Kale V."/>
            <person name="Holt S."/>
            <person name="Cochrane G."/>
            <person name="Meng A."/>
            <person name="Brown T."/>
            <person name="Cohen L."/>
        </authorList>
    </citation>
    <scope>NUCLEOTIDE SEQUENCE</scope>
    <source>
        <strain evidence="3">308</strain>
    </source>
</reference>
<proteinExistence type="predicted"/>
<accession>A0A6U5EN43</accession>
<dbReference type="AlphaFoldDB" id="A0A6U5EN43"/>
<feature type="compositionally biased region" description="Basic and acidic residues" evidence="1">
    <location>
        <begin position="108"/>
        <end position="126"/>
    </location>
</feature>
<evidence type="ECO:0000313" key="5">
    <source>
        <dbReference type="EMBL" id="CAD8879525.1"/>
    </source>
</evidence>
<sequence>MNFPTVKENMKGTVSMRKLLEILNYKKNWSHYLTEGDEWKFMRNKAEHSMTLLYNRVKDICNALCTEHHKNVRGVNEEMKGLKKELMAKKSEANSLLMGEFKSPTPRVRGEGGEEEETPRRIRDVPQEGEDQV</sequence>
<gene>
    <name evidence="2" type="ORF">CHYS00102_LOCUS6705</name>
    <name evidence="3" type="ORF">CHYS00102_LOCUS6706</name>
    <name evidence="4" type="ORF">CHYS00102_LOCUS6708</name>
    <name evidence="5" type="ORF">CHYS00102_LOCUS6709</name>
</gene>
<dbReference type="EMBL" id="HBFR01009245">
    <property type="protein sequence ID" value="CAD8879525.1"/>
    <property type="molecule type" value="Transcribed_RNA"/>
</dbReference>
<evidence type="ECO:0000313" key="3">
    <source>
        <dbReference type="EMBL" id="CAD8879522.1"/>
    </source>
</evidence>
<feature type="region of interest" description="Disordered" evidence="1">
    <location>
        <begin position="93"/>
        <end position="133"/>
    </location>
</feature>
<organism evidence="3">
    <name type="scientific">Corethron hystrix</name>
    <dbReference type="NCBI Taxonomy" id="216773"/>
    <lineage>
        <taxon>Eukaryota</taxon>
        <taxon>Sar</taxon>
        <taxon>Stramenopiles</taxon>
        <taxon>Ochrophyta</taxon>
        <taxon>Bacillariophyta</taxon>
        <taxon>Coscinodiscophyceae</taxon>
        <taxon>Corethrophycidae</taxon>
        <taxon>Corethrales</taxon>
        <taxon>Corethraceae</taxon>
        <taxon>Corethron</taxon>
    </lineage>
</organism>
<protein>
    <submittedName>
        <fullName evidence="3">Uncharacterized protein</fullName>
    </submittedName>
</protein>
<evidence type="ECO:0000256" key="1">
    <source>
        <dbReference type="SAM" id="MobiDB-lite"/>
    </source>
</evidence>
<evidence type="ECO:0000313" key="2">
    <source>
        <dbReference type="EMBL" id="CAD8879521.1"/>
    </source>
</evidence>
<name>A0A6U5EN43_9STRA</name>